<feature type="transmembrane region" description="Helical" evidence="10">
    <location>
        <begin position="414"/>
        <end position="434"/>
    </location>
</feature>
<dbReference type="FunFam" id="1.20.1420.30:FF:000027">
    <property type="entry name" value="Vacuolar calcium ion transporter"/>
    <property type="match status" value="1"/>
</dbReference>
<evidence type="ECO:0000313" key="13">
    <source>
        <dbReference type="Proteomes" id="UP000799779"/>
    </source>
</evidence>
<evidence type="ECO:0000256" key="9">
    <source>
        <dbReference type="ARBA" id="ARBA00023136"/>
    </source>
</evidence>
<evidence type="ECO:0000259" key="11">
    <source>
        <dbReference type="Pfam" id="PF01699"/>
    </source>
</evidence>
<feature type="transmembrane region" description="Helical" evidence="10">
    <location>
        <begin position="354"/>
        <end position="380"/>
    </location>
</feature>
<feature type="transmembrane region" description="Helical" evidence="10">
    <location>
        <begin position="76"/>
        <end position="95"/>
    </location>
</feature>
<proteinExistence type="inferred from homology"/>
<evidence type="ECO:0000256" key="4">
    <source>
        <dbReference type="ARBA" id="ARBA00022568"/>
    </source>
</evidence>
<dbReference type="AlphaFoldDB" id="A0A6A5WFG7"/>
<feature type="transmembrane region" description="Helical" evidence="10">
    <location>
        <begin position="235"/>
        <end position="253"/>
    </location>
</feature>
<dbReference type="FunFam" id="1.20.1420.30:FF:000026">
    <property type="entry name" value="Vacuolar calcium ion transporter"/>
    <property type="match status" value="1"/>
</dbReference>
<comment type="subcellular location">
    <subcellularLocation>
        <location evidence="1">Endomembrane system</location>
        <topology evidence="1">Multi-pass membrane protein</topology>
    </subcellularLocation>
    <subcellularLocation>
        <location evidence="10">Vacuole membrane</location>
    </subcellularLocation>
</comment>
<comment type="caution">
    <text evidence="10">Lacks conserved residue(s) required for the propagation of feature annotation.</text>
</comment>
<keyword evidence="7 10" id="KW-1133">Transmembrane helix</keyword>
<evidence type="ECO:0000256" key="8">
    <source>
        <dbReference type="ARBA" id="ARBA00023065"/>
    </source>
</evidence>
<dbReference type="PANTHER" id="PTHR31503:SF14">
    <property type="entry name" value="VACUOLAR CALCIUM ION TRANSPORTER"/>
    <property type="match status" value="1"/>
</dbReference>
<keyword evidence="5 10" id="KW-0812">Transmembrane</keyword>
<dbReference type="GO" id="GO:0015369">
    <property type="term" value="F:calcium:proton antiporter activity"/>
    <property type="evidence" value="ECO:0007669"/>
    <property type="project" value="UniProtKB-UniRule"/>
</dbReference>
<dbReference type="PANTHER" id="PTHR31503">
    <property type="entry name" value="VACUOLAR CALCIUM ION TRANSPORTER"/>
    <property type="match status" value="1"/>
</dbReference>
<dbReference type="Gene3D" id="1.20.1420.30">
    <property type="entry name" value="NCX, central ion-binding region"/>
    <property type="match status" value="2"/>
</dbReference>
<name>A0A6A5WFG7_9PLEO</name>
<keyword evidence="9 10" id="KW-0472">Membrane</keyword>
<dbReference type="GO" id="GO:0012505">
    <property type="term" value="C:endomembrane system"/>
    <property type="evidence" value="ECO:0007669"/>
    <property type="project" value="UniProtKB-SubCell"/>
</dbReference>
<feature type="transmembrane region" description="Helical" evidence="10">
    <location>
        <begin position="290"/>
        <end position="309"/>
    </location>
</feature>
<evidence type="ECO:0000256" key="6">
    <source>
        <dbReference type="ARBA" id="ARBA00022837"/>
    </source>
</evidence>
<evidence type="ECO:0000313" key="12">
    <source>
        <dbReference type="EMBL" id="KAF2000640.1"/>
    </source>
</evidence>
<dbReference type="EMBL" id="ML977587">
    <property type="protein sequence ID" value="KAF2000640.1"/>
    <property type="molecule type" value="Genomic_DNA"/>
</dbReference>
<gene>
    <name evidence="12" type="ORF">P154DRAFT_465368</name>
</gene>
<organism evidence="12 13">
    <name type="scientific">Amniculicola lignicola CBS 123094</name>
    <dbReference type="NCBI Taxonomy" id="1392246"/>
    <lineage>
        <taxon>Eukaryota</taxon>
        <taxon>Fungi</taxon>
        <taxon>Dikarya</taxon>
        <taxon>Ascomycota</taxon>
        <taxon>Pezizomycotina</taxon>
        <taxon>Dothideomycetes</taxon>
        <taxon>Pleosporomycetidae</taxon>
        <taxon>Pleosporales</taxon>
        <taxon>Amniculicolaceae</taxon>
        <taxon>Amniculicola</taxon>
    </lineage>
</organism>
<dbReference type="NCBIfam" id="TIGR00378">
    <property type="entry name" value="cax"/>
    <property type="match status" value="1"/>
</dbReference>
<dbReference type="InterPro" id="IPR044880">
    <property type="entry name" value="NCX_ion-bd_dom_sf"/>
</dbReference>
<evidence type="ECO:0000256" key="7">
    <source>
        <dbReference type="ARBA" id="ARBA00022989"/>
    </source>
</evidence>
<dbReference type="InterPro" id="IPR004713">
    <property type="entry name" value="CaH_exchang"/>
</dbReference>
<feature type="transmembrane region" description="Helical" evidence="10">
    <location>
        <begin position="386"/>
        <end position="407"/>
    </location>
</feature>
<feature type="transmembrane region" description="Helical" evidence="10">
    <location>
        <begin position="150"/>
        <end position="171"/>
    </location>
</feature>
<feature type="transmembrane region" description="Helical" evidence="10">
    <location>
        <begin position="107"/>
        <end position="130"/>
    </location>
</feature>
<protein>
    <recommendedName>
        <fullName evidence="10">Vacuolar calcium ion transporter</fullName>
    </recommendedName>
</protein>
<evidence type="ECO:0000256" key="3">
    <source>
        <dbReference type="ARBA" id="ARBA00022448"/>
    </source>
</evidence>
<feature type="domain" description="Sodium/calcium exchanger membrane region" evidence="11">
    <location>
        <begin position="291"/>
        <end position="432"/>
    </location>
</feature>
<sequence>MSPSNHRDSERQPLLHNIIPQHIHPDGESGRSGFSPRHFVNVAWRSGSNVAKYVNLLWPFVPVAMVLHFVTPGHPLIVFALAYVAMIPVANLLGFAGQEFARKMPKVAGILIETAFGSIVEIILFLVLIAKHRSAEGSSEHGNLIPVIQAAILGSILTNLLLCLGACFFVGGLRQQSQKFHPAISEVGTGLLCVAGFGLLIPSAYYSALKESAVPIAVGRHKFTEKLLQHNTLRISQVTSILLIIAFIIFIIYNARSQHSIFDEVLEADEHHDLDRESDLAKPKFTFTECIVALVLSLVIVTLLAFFLVVRIEDVVEAGIPDQFLGLILLPLVEKAAEHLTAIDEAWDGQMNFALFHCIGPSIQTALFNAPLVVIVGWGLGKDMDLNFEIFMIVLLVLSIVVVGNFLRDGESNWLEGALLMIIYIIIAVASWYYPNPDVATSNGT</sequence>
<evidence type="ECO:0000256" key="5">
    <source>
        <dbReference type="ARBA" id="ARBA00022692"/>
    </source>
</evidence>
<dbReference type="OrthoDB" id="1699231at2759"/>
<accession>A0A6A5WFG7</accession>
<keyword evidence="4 10" id="KW-0109">Calcium transport</keyword>
<reference evidence="12" key="1">
    <citation type="journal article" date="2020" name="Stud. Mycol.">
        <title>101 Dothideomycetes genomes: a test case for predicting lifestyles and emergence of pathogens.</title>
        <authorList>
            <person name="Haridas S."/>
            <person name="Albert R."/>
            <person name="Binder M."/>
            <person name="Bloem J."/>
            <person name="Labutti K."/>
            <person name="Salamov A."/>
            <person name="Andreopoulos B."/>
            <person name="Baker S."/>
            <person name="Barry K."/>
            <person name="Bills G."/>
            <person name="Bluhm B."/>
            <person name="Cannon C."/>
            <person name="Castanera R."/>
            <person name="Culley D."/>
            <person name="Daum C."/>
            <person name="Ezra D."/>
            <person name="Gonzalez J."/>
            <person name="Henrissat B."/>
            <person name="Kuo A."/>
            <person name="Liang C."/>
            <person name="Lipzen A."/>
            <person name="Lutzoni F."/>
            <person name="Magnuson J."/>
            <person name="Mondo S."/>
            <person name="Nolan M."/>
            <person name="Ohm R."/>
            <person name="Pangilinan J."/>
            <person name="Park H.-J."/>
            <person name="Ramirez L."/>
            <person name="Alfaro M."/>
            <person name="Sun H."/>
            <person name="Tritt A."/>
            <person name="Yoshinaga Y."/>
            <person name="Zwiers L.-H."/>
            <person name="Turgeon B."/>
            <person name="Goodwin S."/>
            <person name="Spatafora J."/>
            <person name="Crous P."/>
            <person name="Grigoriev I."/>
        </authorList>
    </citation>
    <scope>NUCLEOTIDE SEQUENCE</scope>
    <source>
        <strain evidence="12">CBS 123094</strain>
    </source>
</reference>
<keyword evidence="13" id="KW-1185">Reference proteome</keyword>
<keyword evidence="10" id="KW-0926">Vacuole</keyword>
<evidence type="ECO:0000256" key="10">
    <source>
        <dbReference type="RuleBase" id="RU365028"/>
    </source>
</evidence>
<comment type="function">
    <text evidence="10">Has a role in promoting intracellular calcium ion sequestration via the exchange of calcium ions for hydrogen ions across the vacuolar membrane. Involved also in manganese ion homeostasis via its uptake into the vacuole.</text>
</comment>
<feature type="transmembrane region" description="Helical" evidence="10">
    <location>
        <begin position="183"/>
        <end position="205"/>
    </location>
</feature>
<keyword evidence="10" id="KW-0050">Antiport</keyword>
<dbReference type="GO" id="GO:0006874">
    <property type="term" value="P:intracellular calcium ion homeostasis"/>
    <property type="evidence" value="ECO:0007669"/>
    <property type="project" value="TreeGrafter"/>
</dbReference>
<evidence type="ECO:0000256" key="2">
    <source>
        <dbReference type="ARBA" id="ARBA00008170"/>
    </source>
</evidence>
<keyword evidence="3 10" id="KW-0813">Transport</keyword>
<dbReference type="Proteomes" id="UP000799779">
    <property type="component" value="Unassembled WGS sequence"/>
</dbReference>
<dbReference type="Pfam" id="PF01699">
    <property type="entry name" value="Na_Ca_ex"/>
    <property type="match status" value="2"/>
</dbReference>
<comment type="similarity">
    <text evidence="2 10">Belongs to the Ca(2+):cation antiporter (CaCA) (TC 2.A.19) family.</text>
</comment>
<dbReference type="InterPro" id="IPR004837">
    <property type="entry name" value="NaCa_Exmemb"/>
</dbReference>
<feature type="domain" description="Sodium/calcium exchanger membrane region" evidence="11">
    <location>
        <begin position="75"/>
        <end position="253"/>
    </location>
</feature>
<dbReference type="GO" id="GO:0000329">
    <property type="term" value="C:fungal-type vacuole membrane"/>
    <property type="evidence" value="ECO:0007669"/>
    <property type="project" value="TreeGrafter"/>
</dbReference>
<evidence type="ECO:0000256" key="1">
    <source>
        <dbReference type="ARBA" id="ARBA00004127"/>
    </source>
</evidence>
<keyword evidence="6 10" id="KW-0106">Calcium</keyword>
<dbReference type="InterPro" id="IPR004798">
    <property type="entry name" value="CAX-like"/>
</dbReference>
<keyword evidence="8 10" id="KW-0406">Ion transport</keyword>